<keyword evidence="2" id="KW-1185">Reference proteome</keyword>
<evidence type="ECO:0000313" key="2">
    <source>
        <dbReference type="Proteomes" id="UP000287033"/>
    </source>
</evidence>
<dbReference type="AlphaFoldDB" id="A0A401TQ09"/>
<dbReference type="Proteomes" id="UP000287033">
    <property type="component" value="Unassembled WGS sequence"/>
</dbReference>
<accession>A0A401TQ09</accession>
<protein>
    <submittedName>
        <fullName evidence="1">Uncharacterized protein</fullName>
    </submittedName>
</protein>
<gene>
    <name evidence="1" type="ORF">chiPu_0029084</name>
</gene>
<name>A0A401TQ09_CHIPU</name>
<comment type="caution">
    <text evidence="1">The sequence shown here is derived from an EMBL/GenBank/DDBJ whole genome shotgun (WGS) entry which is preliminary data.</text>
</comment>
<reference evidence="1 2" key="1">
    <citation type="journal article" date="2018" name="Nat. Ecol. Evol.">
        <title>Shark genomes provide insights into elasmobranch evolution and the origin of vertebrates.</title>
        <authorList>
            <person name="Hara Y"/>
            <person name="Yamaguchi K"/>
            <person name="Onimaru K"/>
            <person name="Kadota M"/>
            <person name="Koyanagi M"/>
            <person name="Keeley SD"/>
            <person name="Tatsumi K"/>
            <person name="Tanaka K"/>
            <person name="Motone F"/>
            <person name="Kageyama Y"/>
            <person name="Nozu R"/>
            <person name="Adachi N"/>
            <person name="Nishimura O"/>
            <person name="Nakagawa R"/>
            <person name="Tanegashima C"/>
            <person name="Kiyatake I"/>
            <person name="Matsumoto R"/>
            <person name="Murakumo K"/>
            <person name="Nishida K"/>
            <person name="Terakita A"/>
            <person name="Kuratani S"/>
            <person name="Sato K"/>
            <person name="Hyodo S Kuraku.S."/>
        </authorList>
    </citation>
    <scope>NUCLEOTIDE SEQUENCE [LARGE SCALE GENOMIC DNA]</scope>
</reference>
<dbReference type="EMBL" id="BEZZ01147803">
    <property type="protein sequence ID" value="GCC44747.1"/>
    <property type="molecule type" value="Genomic_DNA"/>
</dbReference>
<feature type="non-terminal residue" evidence="1">
    <location>
        <position position="88"/>
    </location>
</feature>
<evidence type="ECO:0000313" key="1">
    <source>
        <dbReference type="EMBL" id="GCC44747.1"/>
    </source>
</evidence>
<proteinExistence type="predicted"/>
<sequence>MRLGAQARGVKGNWFVSPHHRGVAAAVPAHGSAERYMQVDRGGAPCGNGSEPSPIICNTDRGAEVRRSRIARIAGKPILSVLSCEIRA</sequence>
<organism evidence="1 2">
    <name type="scientific">Chiloscyllium punctatum</name>
    <name type="common">Brownbanded bambooshark</name>
    <name type="synonym">Hemiscyllium punctatum</name>
    <dbReference type="NCBI Taxonomy" id="137246"/>
    <lineage>
        <taxon>Eukaryota</taxon>
        <taxon>Metazoa</taxon>
        <taxon>Chordata</taxon>
        <taxon>Craniata</taxon>
        <taxon>Vertebrata</taxon>
        <taxon>Chondrichthyes</taxon>
        <taxon>Elasmobranchii</taxon>
        <taxon>Galeomorphii</taxon>
        <taxon>Galeoidea</taxon>
        <taxon>Orectolobiformes</taxon>
        <taxon>Hemiscylliidae</taxon>
        <taxon>Chiloscyllium</taxon>
    </lineage>
</organism>